<dbReference type="InterPro" id="IPR001279">
    <property type="entry name" value="Metallo-B-lactamas"/>
</dbReference>
<evidence type="ECO:0000313" key="4">
    <source>
        <dbReference type="EMBL" id="MFD0921590.1"/>
    </source>
</evidence>
<accession>A0ABW3FXI0</accession>
<evidence type="ECO:0000256" key="2">
    <source>
        <dbReference type="ARBA" id="ARBA00022801"/>
    </source>
</evidence>
<dbReference type="SUPFAM" id="SSF56281">
    <property type="entry name" value="Metallo-hydrolase/oxidoreductase"/>
    <property type="match status" value="1"/>
</dbReference>
<evidence type="ECO:0000313" key="5">
    <source>
        <dbReference type="Proteomes" id="UP001597018"/>
    </source>
</evidence>
<name>A0ABW3FXI0_9PSEU</name>
<dbReference type="EMBL" id="JBHTIW010000014">
    <property type="protein sequence ID" value="MFD0921590.1"/>
    <property type="molecule type" value="Genomic_DNA"/>
</dbReference>
<dbReference type="InterPro" id="IPR036866">
    <property type="entry name" value="RibonucZ/Hydroxyglut_hydro"/>
</dbReference>
<dbReference type="PROSITE" id="PS51318">
    <property type="entry name" value="TAT"/>
    <property type="match status" value="1"/>
</dbReference>
<dbReference type="Pfam" id="PF23023">
    <property type="entry name" value="Anti-Pycsar_Apyc1"/>
    <property type="match status" value="1"/>
</dbReference>
<proteinExistence type="predicted"/>
<gene>
    <name evidence="4" type="ORF">ACFQ16_17740</name>
</gene>
<reference evidence="5" key="1">
    <citation type="journal article" date="2019" name="Int. J. Syst. Evol. Microbiol.">
        <title>The Global Catalogue of Microorganisms (GCM) 10K type strain sequencing project: providing services to taxonomists for standard genome sequencing and annotation.</title>
        <authorList>
            <consortium name="The Broad Institute Genomics Platform"/>
            <consortium name="The Broad Institute Genome Sequencing Center for Infectious Disease"/>
            <person name="Wu L."/>
            <person name="Ma J."/>
        </authorList>
    </citation>
    <scope>NUCLEOTIDE SEQUENCE [LARGE SCALE GENOMIC DNA]</scope>
    <source>
        <strain evidence="5">CCUG 56401</strain>
    </source>
</reference>
<keyword evidence="5" id="KW-1185">Reference proteome</keyword>
<keyword evidence="2" id="KW-0378">Hydrolase</keyword>
<dbReference type="InterPro" id="IPR006311">
    <property type="entry name" value="TAT_signal"/>
</dbReference>
<evidence type="ECO:0000256" key="1">
    <source>
        <dbReference type="ARBA" id="ARBA00022759"/>
    </source>
</evidence>
<keyword evidence="1" id="KW-0255">Endonuclease</keyword>
<evidence type="ECO:0000259" key="3">
    <source>
        <dbReference type="Pfam" id="PF12706"/>
    </source>
</evidence>
<comment type="caution">
    <text evidence="4">The sequence shown here is derived from an EMBL/GenBank/DDBJ whole genome shotgun (WGS) entry which is preliminary data.</text>
</comment>
<dbReference type="CDD" id="cd07719">
    <property type="entry name" value="arylsulfatase_AtsA-like_MBL-fold"/>
    <property type="match status" value="1"/>
</dbReference>
<organism evidence="4 5">
    <name type="scientific">Saccharopolyspora rosea</name>
    <dbReference type="NCBI Taxonomy" id="524884"/>
    <lineage>
        <taxon>Bacteria</taxon>
        <taxon>Bacillati</taxon>
        <taxon>Actinomycetota</taxon>
        <taxon>Actinomycetes</taxon>
        <taxon>Pseudonocardiales</taxon>
        <taxon>Pseudonocardiaceae</taxon>
        <taxon>Saccharopolyspora</taxon>
    </lineage>
</organism>
<dbReference type="Pfam" id="PF12706">
    <property type="entry name" value="Lactamase_B_2"/>
    <property type="match status" value="1"/>
</dbReference>
<dbReference type="Gene3D" id="3.60.15.10">
    <property type="entry name" value="Ribonuclease Z/Hydroxyacylglutathione hydrolase-like"/>
    <property type="match status" value="1"/>
</dbReference>
<protein>
    <submittedName>
        <fullName evidence="4">MBL fold metallo-hydrolase</fullName>
    </submittedName>
</protein>
<dbReference type="PANTHER" id="PTHR46018">
    <property type="entry name" value="ZINC PHOSPHODIESTERASE ELAC PROTEIN 1"/>
    <property type="match status" value="1"/>
</dbReference>
<sequence>MCDHHDDRPAGGTACGAVSRRFALRGGLAAAALAGGLDVSGGRALAASAPSGADAELITLGTLAGPVSTANRTGISSALHVRGRTYLVDCGLGSLHQFSRAGLALDSLAAMFVTHLHADHVADYFNYFLIGGSGIRHDRKVRVCGPGPAGGLPDAFWHGPAETVGDGDPTPGIAELTRRCAEAYAYSANIFQRSSRAPAPQDLADVHEIALPEVGASFRNTAPDMDPFPVWEDDEVRVSAVLVPHYDVFPSFAYRFDLAGGRSVVFSGDTRKHDNVARLAAGCDVLVHESVYVKAIPPGRNPNPDYWRLSHTFPEEVGQIATAAGARHVVLSHISPGDVPDDRWRAAVGSTYRGPVTVAADLQRFPL</sequence>
<feature type="domain" description="Metallo-beta-lactamase" evidence="3">
    <location>
        <begin position="225"/>
        <end position="334"/>
    </location>
</feature>
<dbReference type="Proteomes" id="UP001597018">
    <property type="component" value="Unassembled WGS sequence"/>
</dbReference>
<dbReference type="RefSeq" id="WP_263247063.1">
    <property type="nucleotide sequence ID" value="NZ_BAABLT010000006.1"/>
</dbReference>
<keyword evidence="1" id="KW-0540">Nuclease</keyword>
<dbReference type="PANTHER" id="PTHR46018:SF2">
    <property type="entry name" value="ZINC PHOSPHODIESTERASE ELAC PROTEIN 1"/>
    <property type="match status" value="1"/>
</dbReference>
<dbReference type="InterPro" id="IPR044094">
    <property type="entry name" value="AtsA-like_MBL-fold"/>
</dbReference>